<feature type="domain" description="SAM-dependent MTase RsmB/NOP-type" evidence="6">
    <location>
        <begin position="136"/>
        <end position="392"/>
    </location>
</feature>
<dbReference type="InterPro" id="IPR001678">
    <property type="entry name" value="MeTrfase_RsmB-F_NOP2_dom"/>
</dbReference>
<dbReference type="OrthoDB" id="9810297at2"/>
<dbReference type="AlphaFoldDB" id="A0A5C4NDR3"/>
<evidence type="ECO:0000256" key="4">
    <source>
        <dbReference type="ARBA" id="ARBA00022884"/>
    </source>
</evidence>
<comment type="caution">
    <text evidence="5">Lacks conserved residue(s) required for the propagation of feature annotation.</text>
</comment>
<dbReference type="Proteomes" id="UP000305709">
    <property type="component" value="Unassembled WGS sequence"/>
</dbReference>
<dbReference type="SUPFAM" id="SSF53335">
    <property type="entry name" value="S-adenosyl-L-methionine-dependent methyltransferases"/>
    <property type="match status" value="1"/>
</dbReference>
<dbReference type="RefSeq" id="WP_139081460.1">
    <property type="nucleotide sequence ID" value="NZ_VDFV01000010.1"/>
</dbReference>
<keyword evidence="2 5" id="KW-0808">Transferase</keyword>
<dbReference type="PANTHER" id="PTHR22807:SF53">
    <property type="entry name" value="RIBOSOMAL RNA SMALL SUBUNIT METHYLTRANSFERASE B-RELATED"/>
    <property type="match status" value="1"/>
</dbReference>
<feature type="binding site" evidence="5">
    <location>
        <position position="287"/>
    </location>
    <ligand>
        <name>S-adenosyl-L-methionine</name>
        <dbReference type="ChEBI" id="CHEBI:59789"/>
    </ligand>
</feature>
<dbReference type="EMBL" id="VDFV01000010">
    <property type="protein sequence ID" value="TNC72030.1"/>
    <property type="molecule type" value="Genomic_DNA"/>
</dbReference>
<feature type="binding site" evidence="5">
    <location>
        <position position="249"/>
    </location>
    <ligand>
        <name>S-adenosyl-L-methionine</name>
        <dbReference type="ChEBI" id="CHEBI:59789"/>
    </ligand>
</feature>
<dbReference type="InterPro" id="IPR029063">
    <property type="entry name" value="SAM-dependent_MTases_sf"/>
</dbReference>
<accession>A0A5C4NDR3</accession>
<gene>
    <name evidence="7" type="ORF">FHG71_09870</name>
</gene>
<dbReference type="PANTHER" id="PTHR22807">
    <property type="entry name" value="NOP2 YEAST -RELATED NOL1/NOP2/FMU SUN DOMAIN-CONTAINING"/>
    <property type="match status" value="1"/>
</dbReference>
<dbReference type="InterPro" id="IPR023267">
    <property type="entry name" value="RCMT"/>
</dbReference>
<reference evidence="7 8" key="1">
    <citation type="submission" date="2019-06" db="EMBL/GenBank/DDBJ databases">
        <authorList>
            <person name="Jiang L."/>
        </authorList>
    </citation>
    <scope>NUCLEOTIDE SEQUENCE [LARGE SCALE GENOMIC DNA]</scope>
    <source>
        <strain evidence="7 8">YIM 48858</strain>
    </source>
</reference>
<dbReference type="InterPro" id="IPR049560">
    <property type="entry name" value="MeTrfase_RsmB-F_NOP2_cat"/>
</dbReference>
<proteinExistence type="inferred from homology"/>
<dbReference type="InterPro" id="IPR054728">
    <property type="entry name" value="RsmB-like_ferredoxin"/>
</dbReference>
<evidence type="ECO:0000313" key="8">
    <source>
        <dbReference type="Proteomes" id="UP000305709"/>
    </source>
</evidence>
<keyword evidence="1 5" id="KW-0489">Methyltransferase</keyword>
<sequence>MTPAARLAAAAQVLDEVLAGAPAERTLTNWARGARYAGSKDRAAVRDLVYDALRRRRSLGWAGGAETGRGLMLGALRLAGTDPATLMTGEGHALSPPTAAEVGRPIAEAPRAVRLDWPDWLLPRLDASLGAGADPGALALTARAPVTLRANLRKVTRDQAQAALAAEEIETQADPEVHTALHVTRGASKVAASQAYLTGLVELQDASSQAAVLRLPLRAGVRVLDYCAGGGGKTLAMGSLAPLDLVAHDADPRRMTDLPPRAARAGLTVALDTDPARKAPFDLVLVDAPCSGSGTWRRTPDAKWRLTSGRLDDLVRLQDTILDAAAPLVVPAGHLAYSTCSILAEECDDRIAAFRQRHTGWQVVDRFFVPPGDAGDGFFQSVLRRDEVLTIR</sequence>
<keyword evidence="3 5" id="KW-0949">S-adenosyl-L-methionine</keyword>
<evidence type="ECO:0000256" key="3">
    <source>
        <dbReference type="ARBA" id="ARBA00022691"/>
    </source>
</evidence>
<dbReference type="Pfam" id="PF22458">
    <property type="entry name" value="RsmF-B_ferredox"/>
    <property type="match status" value="1"/>
</dbReference>
<dbReference type="GO" id="GO:0001510">
    <property type="term" value="P:RNA methylation"/>
    <property type="evidence" value="ECO:0007669"/>
    <property type="project" value="InterPro"/>
</dbReference>
<dbReference type="Pfam" id="PF01189">
    <property type="entry name" value="Methyltr_RsmB-F"/>
    <property type="match status" value="1"/>
</dbReference>
<evidence type="ECO:0000256" key="1">
    <source>
        <dbReference type="ARBA" id="ARBA00022603"/>
    </source>
</evidence>
<evidence type="ECO:0000313" key="7">
    <source>
        <dbReference type="EMBL" id="TNC72030.1"/>
    </source>
</evidence>
<comment type="similarity">
    <text evidence="5">Belongs to the class I-like SAM-binding methyltransferase superfamily. RsmB/NOP family.</text>
</comment>
<keyword evidence="8" id="KW-1185">Reference proteome</keyword>
<evidence type="ECO:0000256" key="5">
    <source>
        <dbReference type="PROSITE-ProRule" id="PRU01023"/>
    </source>
</evidence>
<dbReference type="Gene3D" id="3.40.50.150">
    <property type="entry name" value="Vaccinia Virus protein VP39"/>
    <property type="match status" value="1"/>
</dbReference>
<dbReference type="Gene3D" id="3.30.70.1170">
    <property type="entry name" value="Sun protein, domain 3"/>
    <property type="match status" value="1"/>
</dbReference>
<feature type="binding site" evidence="5">
    <location>
        <position position="272"/>
    </location>
    <ligand>
        <name>S-adenosyl-L-methionine</name>
        <dbReference type="ChEBI" id="CHEBI:59789"/>
    </ligand>
</feature>
<dbReference type="PRINTS" id="PR02008">
    <property type="entry name" value="RCMTFAMILY"/>
</dbReference>
<protein>
    <submittedName>
        <fullName evidence="7">RsmB/NOP family class I SAM-dependent RNA methyltransferase</fullName>
    </submittedName>
</protein>
<dbReference type="GO" id="GO:0003723">
    <property type="term" value="F:RNA binding"/>
    <property type="evidence" value="ECO:0007669"/>
    <property type="project" value="UniProtKB-UniRule"/>
</dbReference>
<feature type="active site" description="Nucleophile" evidence="5">
    <location>
        <position position="340"/>
    </location>
</feature>
<evidence type="ECO:0000256" key="2">
    <source>
        <dbReference type="ARBA" id="ARBA00022679"/>
    </source>
</evidence>
<name>A0A5C4NDR3_9RHOB</name>
<comment type="caution">
    <text evidence="7">The sequence shown here is derived from an EMBL/GenBank/DDBJ whole genome shotgun (WGS) entry which is preliminary data.</text>
</comment>
<dbReference type="GO" id="GO:0008173">
    <property type="term" value="F:RNA methyltransferase activity"/>
    <property type="evidence" value="ECO:0007669"/>
    <property type="project" value="InterPro"/>
</dbReference>
<dbReference type="PROSITE" id="PS51686">
    <property type="entry name" value="SAM_MT_RSMB_NOP"/>
    <property type="match status" value="1"/>
</dbReference>
<organism evidence="7 8">
    <name type="scientific">Rubellimicrobium roseum</name>
    <dbReference type="NCBI Taxonomy" id="687525"/>
    <lineage>
        <taxon>Bacteria</taxon>
        <taxon>Pseudomonadati</taxon>
        <taxon>Pseudomonadota</taxon>
        <taxon>Alphaproteobacteria</taxon>
        <taxon>Rhodobacterales</taxon>
        <taxon>Roseobacteraceae</taxon>
        <taxon>Rubellimicrobium</taxon>
    </lineage>
</organism>
<evidence type="ECO:0000259" key="6">
    <source>
        <dbReference type="PROSITE" id="PS51686"/>
    </source>
</evidence>
<keyword evidence="4 5" id="KW-0694">RNA-binding</keyword>